<feature type="transmembrane region" description="Helical" evidence="1">
    <location>
        <begin position="182"/>
        <end position="206"/>
    </location>
</feature>
<evidence type="ECO:0000256" key="1">
    <source>
        <dbReference type="SAM" id="Phobius"/>
    </source>
</evidence>
<keyword evidence="2" id="KW-0456">Lyase</keyword>
<keyword evidence="1" id="KW-1133">Transmembrane helix</keyword>
<protein>
    <submittedName>
        <fullName evidence="2">Pectin lyase-like superfamily protein</fullName>
    </submittedName>
</protein>
<comment type="caution">
    <text evidence="2">The sequence shown here is derived from an EMBL/GenBank/DDBJ whole genome shotgun (WGS) entry which is preliminary data.</text>
</comment>
<accession>A0A5A7QLG5</accession>
<dbReference type="AlphaFoldDB" id="A0A5A7QLG5"/>
<reference evidence="3" key="1">
    <citation type="journal article" date="2019" name="Curr. Biol.">
        <title>Genome Sequence of Striga asiatica Provides Insight into the Evolution of Plant Parasitism.</title>
        <authorList>
            <person name="Yoshida S."/>
            <person name="Kim S."/>
            <person name="Wafula E.K."/>
            <person name="Tanskanen J."/>
            <person name="Kim Y.M."/>
            <person name="Honaas L."/>
            <person name="Yang Z."/>
            <person name="Spallek T."/>
            <person name="Conn C.E."/>
            <person name="Ichihashi Y."/>
            <person name="Cheong K."/>
            <person name="Cui S."/>
            <person name="Der J.P."/>
            <person name="Gundlach H."/>
            <person name="Jiao Y."/>
            <person name="Hori C."/>
            <person name="Ishida J.K."/>
            <person name="Kasahara H."/>
            <person name="Kiba T."/>
            <person name="Kim M.S."/>
            <person name="Koo N."/>
            <person name="Laohavisit A."/>
            <person name="Lee Y.H."/>
            <person name="Lumba S."/>
            <person name="McCourt P."/>
            <person name="Mortimer J.C."/>
            <person name="Mutuku J.M."/>
            <person name="Nomura T."/>
            <person name="Sasaki-Sekimoto Y."/>
            <person name="Seto Y."/>
            <person name="Wang Y."/>
            <person name="Wakatake T."/>
            <person name="Sakakibara H."/>
            <person name="Demura T."/>
            <person name="Yamaguchi S."/>
            <person name="Yoneyama K."/>
            <person name="Manabe R.I."/>
            <person name="Nelson D.C."/>
            <person name="Schulman A.H."/>
            <person name="Timko M.P."/>
            <person name="dePamphilis C.W."/>
            <person name="Choi D."/>
            <person name="Shirasu K."/>
        </authorList>
    </citation>
    <scope>NUCLEOTIDE SEQUENCE [LARGE SCALE GENOMIC DNA]</scope>
    <source>
        <strain evidence="3">cv. UVA1</strain>
    </source>
</reference>
<gene>
    <name evidence="2" type="ORF">STAS_22820</name>
</gene>
<keyword evidence="1" id="KW-0812">Transmembrane</keyword>
<keyword evidence="1" id="KW-0472">Membrane</keyword>
<evidence type="ECO:0000313" key="3">
    <source>
        <dbReference type="Proteomes" id="UP000325081"/>
    </source>
</evidence>
<sequence length="239" mass="26859">MKDPTSEPETRSQNVLYFSQIAIQLASALPLWATCTIAAAAEAPAVKRDSIIFTNWRRKSSINKGNTKCYTKFASQTKCQNPIIITMSSMTSTALVSFAPLFNIWNTDNASERTRYAVAKPFETKKNLFVEVSRLSLQTNKLREKGERTVGCTNGNGAPQGSNSGHYPHCKIDFRKPFIRRGFLGCTIILGGLTNLANFVLCVYFLHFRVVKIARESRPSFFDLTRPMLDIFPVILKDF</sequence>
<proteinExistence type="predicted"/>
<organism evidence="2 3">
    <name type="scientific">Striga asiatica</name>
    <name type="common">Asiatic witchweed</name>
    <name type="synonym">Buchnera asiatica</name>
    <dbReference type="NCBI Taxonomy" id="4170"/>
    <lineage>
        <taxon>Eukaryota</taxon>
        <taxon>Viridiplantae</taxon>
        <taxon>Streptophyta</taxon>
        <taxon>Embryophyta</taxon>
        <taxon>Tracheophyta</taxon>
        <taxon>Spermatophyta</taxon>
        <taxon>Magnoliopsida</taxon>
        <taxon>eudicotyledons</taxon>
        <taxon>Gunneridae</taxon>
        <taxon>Pentapetalae</taxon>
        <taxon>asterids</taxon>
        <taxon>lamiids</taxon>
        <taxon>Lamiales</taxon>
        <taxon>Orobanchaceae</taxon>
        <taxon>Buchnereae</taxon>
        <taxon>Striga</taxon>
    </lineage>
</organism>
<keyword evidence="3" id="KW-1185">Reference proteome</keyword>
<evidence type="ECO:0000313" key="2">
    <source>
        <dbReference type="EMBL" id="GER45836.1"/>
    </source>
</evidence>
<name>A0A5A7QLG5_STRAF</name>
<dbReference type="EMBL" id="BKCP01007327">
    <property type="protein sequence ID" value="GER45836.1"/>
    <property type="molecule type" value="Genomic_DNA"/>
</dbReference>
<dbReference type="GO" id="GO:0016829">
    <property type="term" value="F:lyase activity"/>
    <property type="evidence" value="ECO:0007669"/>
    <property type="project" value="UniProtKB-KW"/>
</dbReference>
<dbReference type="Proteomes" id="UP000325081">
    <property type="component" value="Unassembled WGS sequence"/>
</dbReference>